<dbReference type="GO" id="GO:0008700">
    <property type="term" value="F:(R,S)-4-hydroxy-2-oxoglutarate aldolase activity"/>
    <property type="evidence" value="ECO:0007669"/>
    <property type="project" value="UniProtKB-EC"/>
</dbReference>
<proteinExistence type="inferred from homology"/>
<comment type="subunit">
    <text evidence="4">Homotrimer.</text>
</comment>
<gene>
    <name evidence="9" type="primary">eda</name>
    <name evidence="9" type="ORF">ACFQS8_01995</name>
</gene>
<evidence type="ECO:0000256" key="6">
    <source>
        <dbReference type="ARBA" id="ARBA00023239"/>
    </source>
</evidence>
<evidence type="ECO:0000256" key="1">
    <source>
        <dbReference type="ARBA" id="ARBA00000654"/>
    </source>
</evidence>
<dbReference type="PANTHER" id="PTHR30246">
    <property type="entry name" value="2-KETO-3-DEOXY-6-PHOSPHOGLUCONATE ALDOLASE"/>
    <property type="match status" value="1"/>
</dbReference>
<keyword evidence="7" id="KW-0704">Schiff base</keyword>
<dbReference type="InterPro" id="IPR000887">
    <property type="entry name" value="Aldlse_KDPG_KHG"/>
</dbReference>
<protein>
    <recommendedName>
        <fullName evidence="5">2-dehydro-3-deoxy-phosphogluconate aldolase</fullName>
        <ecNumber evidence="5">4.1.2.14</ecNumber>
    </recommendedName>
</protein>
<dbReference type="EMBL" id="JBHTBR010000002">
    <property type="protein sequence ID" value="MFC7290375.1"/>
    <property type="molecule type" value="Genomic_DNA"/>
</dbReference>
<dbReference type="Pfam" id="PF01081">
    <property type="entry name" value="Aldolase"/>
    <property type="match status" value="1"/>
</dbReference>
<dbReference type="InterPro" id="IPR013785">
    <property type="entry name" value="Aldolase_TIM"/>
</dbReference>
<evidence type="ECO:0000313" key="9">
    <source>
        <dbReference type="EMBL" id="MFC7290375.1"/>
    </source>
</evidence>
<comment type="caution">
    <text evidence="9">The sequence shown here is derived from an EMBL/GenBank/DDBJ whole genome shotgun (WGS) entry which is preliminary data.</text>
</comment>
<evidence type="ECO:0000313" key="10">
    <source>
        <dbReference type="Proteomes" id="UP001596492"/>
    </source>
</evidence>
<dbReference type="CDD" id="cd00452">
    <property type="entry name" value="KDPG_aldolase"/>
    <property type="match status" value="1"/>
</dbReference>
<keyword evidence="6 9" id="KW-0456">Lyase</keyword>
<keyword evidence="10" id="KW-1185">Reference proteome</keyword>
<name>A0ABW2IHU5_9PROT</name>
<evidence type="ECO:0000256" key="8">
    <source>
        <dbReference type="ARBA" id="ARBA00023277"/>
    </source>
</evidence>
<dbReference type="RefSeq" id="WP_382165213.1">
    <property type="nucleotide sequence ID" value="NZ_JBHTBR010000002.1"/>
</dbReference>
<dbReference type="Proteomes" id="UP001596492">
    <property type="component" value="Unassembled WGS sequence"/>
</dbReference>
<evidence type="ECO:0000256" key="2">
    <source>
        <dbReference type="ARBA" id="ARBA00004736"/>
    </source>
</evidence>
<organism evidence="9 10">
    <name type="scientific">Hirschia litorea</name>
    <dbReference type="NCBI Taxonomy" id="1199156"/>
    <lineage>
        <taxon>Bacteria</taxon>
        <taxon>Pseudomonadati</taxon>
        <taxon>Pseudomonadota</taxon>
        <taxon>Alphaproteobacteria</taxon>
        <taxon>Hyphomonadales</taxon>
        <taxon>Hyphomonadaceae</taxon>
        <taxon>Hirschia</taxon>
    </lineage>
</organism>
<evidence type="ECO:0000256" key="7">
    <source>
        <dbReference type="ARBA" id="ARBA00023270"/>
    </source>
</evidence>
<reference evidence="10" key="1">
    <citation type="journal article" date="2019" name="Int. J. Syst. Evol. Microbiol.">
        <title>The Global Catalogue of Microorganisms (GCM) 10K type strain sequencing project: providing services to taxonomists for standard genome sequencing and annotation.</title>
        <authorList>
            <consortium name="The Broad Institute Genomics Platform"/>
            <consortium name="The Broad Institute Genome Sequencing Center for Infectious Disease"/>
            <person name="Wu L."/>
            <person name="Ma J."/>
        </authorList>
    </citation>
    <scope>NUCLEOTIDE SEQUENCE [LARGE SCALE GENOMIC DNA]</scope>
    <source>
        <strain evidence="10">CCUG 51308</strain>
    </source>
</reference>
<comment type="pathway">
    <text evidence="2">Carbohydrate acid metabolism; 2-dehydro-3-deoxy-D-gluconate degradation; D-glyceraldehyde 3-phosphate and pyruvate from 2-dehydro-3-deoxy-D-gluconate: step 2/2.</text>
</comment>
<dbReference type="EC" id="4.1.2.14" evidence="5"/>
<comment type="similarity">
    <text evidence="3">Belongs to the KHG/KDPG aldolase family.</text>
</comment>
<dbReference type="InterPro" id="IPR031338">
    <property type="entry name" value="KDPG/KHG_AS_2"/>
</dbReference>
<dbReference type="GO" id="GO:0008675">
    <property type="term" value="F:2-dehydro-3-deoxy-phosphogluconate aldolase activity"/>
    <property type="evidence" value="ECO:0007669"/>
    <property type="project" value="UniProtKB-EC"/>
</dbReference>
<dbReference type="PROSITE" id="PS00160">
    <property type="entry name" value="ALDOLASE_KDPG_KHG_2"/>
    <property type="match status" value="1"/>
</dbReference>
<dbReference type="Gene3D" id="3.20.20.70">
    <property type="entry name" value="Aldolase class I"/>
    <property type="match status" value="1"/>
</dbReference>
<dbReference type="InterPro" id="IPR031337">
    <property type="entry name" value="KDPG/KHG_AS_1"/>
</dbReference>
<dbReference type="PANTHER" id="PTHR30246:SF1">
    <property type="entry name" value="2-DEHYDRO-3-DEOXY-6-PHOSPHOGALACTONATE ALDOLASE-RELATED"/>
    <property type="match status" value="1"/>
</dbReference>
<accession>A0ABW2IHU5</accession>
<evidence type="ECO:0000256" key="4">
    <source>
        <dbReference type="ARBA" id="ARBA00011233"/>
    </source>
</evidence>
<dbReference type="NCBIfam" id="NF004325">
    <property type="entry name" value="PRK05718.1"/>
    <property type="match status" value="1"/>
</dbReference>
<comment type="catalytic activity">
    <reaction evidence="1">
        <text>2-dehydro-3-deoxy-6-phospho-D-gluconate = D-glyceraldehyde 3-phosphate + pyruvate</text>
        <dbReference type="Rhea" id="RHEA:17089"/>
        <dbReference type="ChEBI" id="CHEBI:15361"/>
        <dbReference type="ChEBI" id="CHEBI:57569"/>
        <dbReference type="ChEBI" id="CHEBI:59776"/>
        <dbReference type="EC" id="4.1.2.14"/>
    </reaction>
</comment>
<dbReference type="NCBIfam" id="TIGR01182">
    <property type="entry name" value="eda"/>
    <property type="match status" value="1"/>
</dbReference>
<dbReference type="SUPFAM" id="SSF51569">
    <property type="entry name" value="Aldolase"/>
    <property type="match status" value="1"/>
</dbReference>
<evidence type="ECO:0000256" key="3">
    <source>
        <dbReference type="ARBA" id="ARBA00006906"/>
    </source>
</evidence>
<dbReference type="PROSITE" id="PS00159">
    <property type="entry name" value="ALDOLASE_KDPG_KHG_1"/>
    <property type="match status" value="1"/>
</dbReference>
<sequence length="213" mass="21747">MTCDMKPVLAALSSAPVVPVLTVADVNHAAPLAQALYRGGIKFVEVTLRTAAALDVIKEMKAAQPELVVGAGTILTPADLEATLKAGSEFSVSPGATPKLAAAMLESGVPAFPGIATASEALERMEEGFEVVKFFPAESIGGASALKSLVAPLQNLKVMPTGGVSPKNMTTYLSIPNVVAVGGGWLVSSAAMESGDWDSITAIAKEALEIANK</sequence>
<keyword evidence="8" id="KW-0119">Carbohydrate metabolism</keyword>
<evidence type="ECO:0000256" key="5">
    <source>
        <dbReference type="ARBA" id="ARBA00013063"/>
    </source>
</evidence>